<accession>A0A6P2BUB7</accession>
<dbReference type="EMBL" id="RPFW01000005">
    <property type="protein sequence ID" value="TVZ02570.1"/>
    <property type="molecule type" value="Genomic_DNA"/>
</dbReference>
<gene>
    <name evidence="1" type="ORF">EAS64_27735</name>
</gene>
<reference evidence="1 2" key="1">
    <citation type="submission" date="2018-11" db="EMBL/GenBank/DDBJ databases">
        <title>Trebonia kvetii gen.nov., sp.nov., a novel acidophilic actinobacterium, and proposal of the new actinobacterial family Treboniaceae fam. nov.</title>
        <authorList>
            <person name="Rapoport D."/>
            <person name="Sagova-Mareckova M."/>
            <person name="Sedlacek I."/>
            <person name="Provaznik J."/>
            <person name="Kralova S."/>
            <person name="Pavlinic D."/>
            <person name="Benes V."/>
            <person name="Kopecky J."/>
        </authorList>
    </citation>
    <scope>NUCLEOTIDE SEQUENCE [LARGE SCALE GENOMIC DNA]</scope>
    <source>
        <strain evidence="1 2">15Tr583</strain>
    </source>
</reference>
<proteinExistence type="predicted"/>
<sequence>MTSAPDTGIERLAEYARLFETAYLGRDRDQTGARWLLRADPGVEEWARDLAEREYACCAFMTSTVTREGDLVIWHMTTIDDEAATAVLDLFHDLPLQPLTKPSQVEDALDRWSATGVPIITREEETVRPATPEEIRKGRR</sequence>
<evidence type="ECO:0000313" key="2">
    <source>
        <dbReference type="Proteomes" id="UP000460272"/>
    </source>
</evidence>
<name>A0A6P2BUB7_9ACTN</name>
<dbReference type="OrthoDB" id="8421706at2"/>
<comment type="caution">
    <text evidence="1">The sequence shown here is derived from an EMBL/GenBank/DDBJ whole genome shotgun (WGS) entry which is preliminary data.</text>
</comment>
<dbReference type="AlphaFoldDB" id="A0A6P2BUB7"/>
<protein>
    <submittedName>
        <fullName evidence="1">Uncharacterized protein</fullName>
    </submittedName>
</protein>
<evidence type="ECO:0000313" key="1">
    <source>
        <dbReference type="EMBL" id="TVZ02570.1"/>
    </source>
</evidence>
<organism evidence="1 2">
    <name type="scientific">Trebonia kvetii</name>
    <dbReference type="NCBI Taxonomy" id="2480626"/>
    <lineage>
        <taxon>Bacteria</taxon>
        <taxon>Bacillati</taxon>
        <taxon>Actinomycetota</taxon>
        <taxon>Actinomycetes</taxon>
        <taxon>Streptosporangiales</taxon>
        <taxon>Treboniaceae</taxon>
        <taxon>Trebonia</taxon>
    </lineage>
</organism>
<keyword evidence="2" id="KW-1185">Reference proteome</keyword>
<dbReference type="Proteomes" id="UP000460272">
    <property type="component" value="Unassembled WGS sequence"/>
</dbReference>